<accession>A0A1M4TZ67</accession>
<dbReference type="STRING" id="213588.SAMN02745204_00556"/>
<evidence type="ECO:0000313" key="2">
    <source>
        <dbReference type="EMBL" id="SHE49636.1"/>
    </source>
</evidence>
<dbReference type="AlphaFoldDB" id="A0A1M4TZ67"/>
<sequence>MRVWSCAVALLALLVAGPSQAQAALDAPAGQAPVGSLATTLQLIRHRWQLVEATDAHGQRIAALFVADAAPLELDFNASLVSVGRACRVMSAHQRVLADRLEVATFDIAPQPCPVPAQAARDVQIVRRLQGTLRLHFEPDPPLKLVLVNADGDRLVFAGE</sequence>
<keyword evidence="1" id="KW-0732">Signal</keyword>
<feature type="chain" id="PRO_5012047523" description="META domain-containing protein" evidence="1">
    <location>
        <begin position="22"/>
        <end position="160"/>
    </location>
</feature>
<evidence type="ECO:0008006" key="4">
    <source>
        <dbReference type="Google" id="ProtNLM"/>
    </source>
</evidence>
<dbReference type="EMBL" id="FQUK01000006">
    <property type="protein sequence ID" value="SHE49636.1"/>
    <property type="molecule type" value="Genomic_DNA"/>
</dbReference>
<keyword evidence="3" id="KW-1185">Reference proteome</keyword>
<protein>
    <recommendedName>
        <fullName evidence="4">META domain-containing protein</fullName>
    </recommendedName>
</protein>
<evidence type="ECO:0000256" key="1">
    <source>
        <dbReference type="SAM" id="SignalP"/>
    </source>
</evidence>
<organism evidence="2 3">
    <name type="scientific">Thermomonas hydrothermalis</name>
    <dbReference type="NCBI Taxonomy" id="213588"/>
    <lineage>
        <taxon>Bacteria</taxon>
        <taxon>Pseudomonadati</taxon>
        <taxon>Pseudomonadota</taxon>
        <taxon>Gammaproteobacteria</taxon>
        <taxon>Lysobacterales</taxon>
        <taxon>Lysobacteraceae</taxon>
        <taxon>Thermomonas</taxon>
    </lineage>
</organism>
<gene>
    <name evidence="2" type="ORF">SAMN02745204_00556</name>
</gene>
<dbReference type="Proteomes" id="UP000242857">
    <property type="component" value="Unassembled WGS sequence"/>
</dbReference>
<dbReference type="Gene3D" id="2.40.128.270">
    <property type="match status" value="1"/>
</dbReference>
<evidence type="ECO:0000313" key="3">
    <source>
        <dbReference type="Proteomes" id="UP000242857"/>
    </source>
</evidence>
<feature type="signal peptide" evidence="1">
    <location>
        <begin position="1"/>
        <end position="21"/>
    </location>
</feature>
<name>A0A1M4TZ67_9GAMM</name>
<reference evidence="3" key="1">
    <citation type="submission" date="2016-11" db="EMBL/GenBank/DDBJ databases">
        <authorList>
            <person name="Varghese N."/>
            <person name="Submissions S."/>
        </authorList>
    </citation>
    <scope>NUCLEOTIDE SEQUENCE [LARGE SCALE GENOMIC DNA]</scope>
    <source>
        <strain evidence="3">DSM 14834</strain>
    </source>
</reference>
<proteinExistence type="predicted"/>
<dbReference type="InterPro" id="IPR038670">
    <property type="entry name" value="HslJ-like_sf"/>
</dbReference>